<feature type="repeat" description="ANK" evidence="1">
    <location>
        <begin position="30"/>
        <end position="62"/>
    </location>
</feature>
<dbReference type="AlphaFoldDB" id="A0A3G3JY27"/>
<evidence type="ECO:0000313" key="3">
    <source>
        <dbReference type="Proteomes" id="UP000269097"/>
    </source>
</evidence>
<organism evidence="2 3">
    <name type="scientific">Cohnella candidum</name>
    <dbReference type="NCBI Taxonomy" id="2674991"/>
    <lineage>
        <taxon>Bacteria</taxon>
        <taxon>Bacillati</taxon>
        <taxon>Bacillota</taxon>
        <taxon>Bacilli</taxon>
        <taxon>Bacillales</taxon>
        <taxon>Paenibacillaceae</taxon>
        <taxon>Cohnella</taxon>
    </lineage>
</organism>
<dbReference type="PROSITE" id="PS50297">
    <property type="entry name" value="ANK_REP_REGION"/>
    <property type="match status" value="7"/>
</dbReference>
<keyword evidence="3" id="KW-1185">Reference proteome</keyword>
<dbReference type="PANTHER" id="PTHR24176">
    <property type="entry name" value="ANKYRIN REPEAT DOMAIN-CONTAINING PROTEIN 31-RELATED"/>
    <property type="match status" value="1"/>
</dbReference>
<dbReference type="InterPro" id="IPR002110">
    <property type="entry name" value="Ankyrin_rpt"/>
</dbReference>
<dbReference type="InterPro" id="IPR036770">
    <property type="entry name" value="Ankyrin_rpt-contain_sf"/>
</dbReference>
<reference evidence="2 3" key="1">
    <citation type="submission" date="2018-10" db="EMBL/GenBank/DDBJ databases">
        <title>Genome Sequence of Cohnella sp.</title>
        <authorList>
            <person name="Srinivasan S."/>
            <person name="Kim M.K."/>
        </authorList>
    </citation>
    <scope>NUCLEOTIDE SEQUENCE [LARGE SCALE GENOMIC DNA]</scope>
    <source>
        <strain evidence="2 3">18JY8-7</strain>
    </source>
</reference>
<sequence>MDMFTAALKGNLKALKKIINTDNINAGDKDGYTALHWASQNGHVNIVRFLLANGANPNVIDYEGFTPIEVATTHGNIEVVKALLAVETTDLSITRNGYTPLHSAAACGHLDILQLLISEGMDIECRDSGGVGYTPLHWAVQENHFDVTKFLVRRGANVNVKDADGFSALYIAASNGYIEIIGLLLSSGAEIDIKCEGSKNCTPLHIAVCYGHFDSVKMLIKHNASLNAIDNNAQTSLHYAYINNHSEIISVLEEHGADTTIKDSYGKLASEYLDR</sequence>
<feature type="repeat" description="ANK" evidence="1">
    <location>
        <begin position="96"/>
        <end position="128"/>
    </location>
</feature>
<dbReference type="EMBL" id="CP033433">
    <property type="protein sequence ID" value="AYQ72419.1"/>
    <property type="molecule type" value="Genomic_DNA"/>
</dbReference>
<evidence type="ECO:0000256" key="1">
    <source>
        <dbReference type="PROSITE-ProRule" id="PRU00023"/>
    </source>
</evidence>
<dbReference type="PANTHER" id="PTHR24176:SF14">
    <property type="entry name" value="ANKYRIN REPEAT DOMAIN-CONTAINING PROTEIN 31"/>
    <property type="match status" value="1"/>
</dbReference>
<dbReference type="PROSITE" id="PS50088">
    <property type="entry name" value="ANK_REPEAT"/>
    <property type="match status" value="7"/>
</dbReference>
<feature type="repeat" description="ANK" evidence="1">
    <location>
        <begin position="199"/>
        <end position="231"/>
    </location>
</feature>
<feature type="repeat" description="ANK" evidence="1">
    <location>
        <begin position="164"/>
        <end position="196"/>
    </location>
</feature>
<dbReference type="PRINTS" id="PR01415">
    <property type="entry name" value="ANKYRIN"/>
</dbReference>
<feature type="repeat" description="ANK" evidence="1">
    <location>
        <begin position="63"/>
        <end position="84"/>
    </location>
</feature>
<gene>
    <name evidence="2" type="ORF">EAV92_07450</name>
</gene>
<dbReference type="SUPFAM" id="SSF48403">
    <property type="entry name" value="Ankyrin repeat"/>
    <property type="match status" value="1"/>
</dbReference>
<name>A0A3G3JY27_9BACL</name>
<proteinExistence type="predicted"/>
<dbReference type="KEGG" id="coh:EAV92_07450"/>
<dbReference type="Proteomes" id="UP000269097">
    <property type="component" value="Chromosome"/>
</dbReference>
<protein>
    <submittedName>
        <fullName evidence="2">Ankyrin repeat domain-containing protein</fullName>
    </submittedName>
</protein>
<dbReference type="InterPro" id="IPR042334">
    <property type="entry name" value="ANKRD31"/>
</dbReference>
<feature type="repeat" description="ANK" evidence="1">
    <location>
        <begin position="131"/>
        <end position="163"/>
    </location>
</feature>
<dbReference type="SMART" id="SM00248">
    <property type="entry name" value="ANK"/>
    <property type="match status" value="7"/>
</dbReference>
<keyword evidence="1" id="KW-0040">ANK repeat</keyword>
<dbReference type="Gene3D" id="1.25.40.20">
    <property type="entry name" value="Ankyrin repeat-containing domain"/>
    <property type="match status" value="3"/>
</dbReference>
<feature type="repeat" description="ANK" evidence="1">
    <location>
        <begin position="232"/>
        <end position="264"/>
    </location>
</feature>
<evidence type="ECO:0000313" key="2">
    <source>
        <dbReference type="EMBL" id="AYQ72419.1"/>
    </source>
</evidence>
<accession>A0A3G3JY27</accession>
<dbReference type="Pfam" id="PF12796">
    <property type="entry name" value="Ank_2"/>
    <property type="match status" value="3"/>
</dbReference>